<dbReference type="AlphaFoldDB" id="D6TLC3"/>
<reference evidence="1 2" key="1">
    <citation type="journal article" date="2011" name="Stand. Genomic Sci.">
        <title>Non-contiguous finished genome sequence and contextual data of the filamentous soil bacterium Ktedonobacter racemifer type strain (SOSP1-21).</title>
        <authorList>
            <person name="Chang Y.J."/>
            <person name="Land M."/>
            <person name="Hauser L."/>
            <person name="Chertkov O."/>
            <person name="Del Rio T.G."/>
            <person name="Nolan M."/>
            <person name="Copeland A."/>
            <person name="Tice H."/>
            <person name="Cheng J.F."/>
            <person name="Lucas S."/>
            <person name="Han C."/>
            <person name="Goodwin L."/>
            <person name="Pitluck S."/>
            <person name="Ivanova N."/>
            <person name="Ovchinikova G."/>
            <person name="Pati A."/>
            <person name="Chen A."/>
            <person name="Palaniappan K."/>
            <person name="Mavromatis K."/>
            <person name="Liolios K."/>
            <person name="Brettin T."/>
            <person name="Fiebig A."/>
            <person name="Rohde M."/>
            <person name="Abt B."/>
            <person name="Goker M."/>
            <person name="Detter J.C."/>
            <person name="Woyke T."/>
            <person name="Bristow J."/>
            <person name="Eisen J.A."/>
            <person name="Markowitz V."/>
            <person name="Hugenholtz P."/>
            <person name="Kyrpides N.C."/>
            <person name="Klenk H.P."/>
            <person name="Lapidus A."/>
        </authorList>
    </citation>
    <scope>NUCLEOTIDE SEQUENCE [LARGE SCALE GENOMIC DNA]</scope>
    <source>
        <strain evidence="2">DSM 44963</strain>
    </source>
</reference>
<dbReference type="EMBL" id="ADVG01000002">
    <property type="protein sequence ID" value="EFH86573.1"/>
    <property type="molecule type" value="Genomic_DNA"/>
</dbReference>
<dbReference type="InParanoid" id="D6TLC3"/>
<keyword evidence="2" id="KW-1185">Reference proteome</keyword>
<sequence length="172" mass="18238">MLLGAALGAAAEEGEGVSLDGEISLVADLRELFFREADIYLDHAMTLVAGQVMVVAVPADAIVVRAIGEVDAVEQALIDELFYRAVDGRATQVGIIFANILPQVINGKIGFVLSELNEPLFDKPTRACATLTDFIERGTDLFFDGMCLGHVAYSLSGLATHGVEIACAGLLR</sequence>
<gene>
    <name evidence="1" type="ORF">Krac_7875</name>
</gene>
<accession>D6TLC3</accession>
<comment type="caution">
    <text evidence="1">The sequence shown here is derived from an EMBL/GenBank/DDBJ whole genome shotgun (WGS) entry which is preliminary data.</text>
</comment>
<evidence type="ECO:0000313" key="2">
    <source>
        <dbReference type="Proteomes" id="UP000004508"/>
    </source>
</evidence>
<protein>
    <submittedName>
        <fullName evidence="1">Uncharacterized protein</fullName>
    </submittedName>
</protein>
<dbReference type="Proteomes" id="UP000004508">
    <property type="component" value="Unassembled WGS sequence"/>
</dbReference>
<organism evidence="1 2">
    <name type="scientific">Ktedonobacter racemifer DSM 44963</name>
    <dbReference type="NCBI Taxonomy" id="485913"/>
    <lineage>
        <taxon>Bacteria</taxon>
        <taxon>Bacillati</taxon>
        <taxon>Chloroflexota</taxon>
        <taxon>Ktedonobacteria</taxon>
        <taxon>Ktedonobacterales</taxon>
        <taxon>Ktedonobacteraceae</taxon>
        <taxon>Ktedonobacter</taxon>
    </lineage>
</organism>
<evidence type="ECO:0000313" key="1">
    <source>
        <dbReference type="EMBL" id="EFH86573.1"/>
    </source>
</evidence>
<proteinExistence type="predicted"/>
<name>D6TLC3_KTERA</name>